<organism evidence="1 2">
    <name type="scientific">Sphingobacterium wenxiniae</name>
    <dbReference type="NCBI Taxonomy" id="683125"/>
    <lineage>
        <taxon>Bacteria</taxon>
        <taxon>Pseudomonadati</taxon>
        <taxon>Bacteroidota</taxon>
        <taxon>Sphingobacteriia</taxon>
        <taxon>Sphingobacteriales</taxon>
        <taxon>Sphingobacteriaceae</taxon>
        <taxon>Sphingobacterium</taxon>
    </lineage>
</organism>
<gene>
    <name evidence="1" type="ORF">SAMN05660206_102231</name>
</gene>
<dbReference type="STRING" id="683125.SAMN05660206_102231"/>
<name>A0A1I6QAX9_9SPHI</name>
<reference evidence="1 2" key="1">
    <citation type="submission" date="2016-10" db="EMBL/GenBank/DDBJ databases">
        <authorList>
            <person name="de Groot N.N."/>
        </authorList>
    </citation>
    <scope>NUCLEOTIDE SEQUENCE [LARGE SCALE GENOMIC DNA]</scope>
    <source>
        <strain evidence="1 2">DSM 22789</strain>
    </source>
</reference>
<sequence>MILSNTHPGTRLFEPIPTLLFSSQLTKKPNLSIELLFVIPLGLFASHKPALQAAKKNVRTHPNPSVLIPSYTKKATLFGVAFVCELTGTKLELFFGRFEAIHPIQRSSIFTNLDTVYFTLSNTQSNMSLSAL</sequence>
<accession>A0A1I6QAX9</accession>
<protein>
    <submittedName>
        <fullName evidence="1">Uncharacterized protein</fullName>
    </submittedName>
</protein>
<dbReference type="Proteomes" id="UP000198785">
    <property type="component" value="Unassembled WGS sequence"/>
</dbReference>
<dbReference type="EMBL" id="FOZZ01000002">
    <property type="protein sequence ID" value="SFS49515.1"/>
    <property type="molecule type" value="Genomic_DNA"/>
</dbReference>
<evidence type="ECO:0000313" key="2">
    <source>
        <dbReference type="Proteomes" id="UP000198785"/>
    </source>
</evidence>
<dbReference type="AlphaFoldDB" id="A0A1I6QAX9"/>
<evidence type="ECO:0000313" key="1">
    <source>
        <dbReference type="EMBL" id="SFS49515.1"/>
    </source>
</evidence>
<proteinExistence type="predicted"/>
<keyword evidence="2" id="KW-1185">Reference proteome</keyword>